<feature type="region of interest" description="Disordered" evidence="1">
    <location>
        <begin position="23"/>
        <end position="45"/>
    </location>
</feature>
<evidence type="ECO:0000313" key="3">
    <source>
        <dbReference type="Proteomes" id="UP001190700"/>
    </source>
</evidence>
<gene>
    <name evidence="2" type="ORF">CYMTET_46111</name>
</gene>
<proteinExistence type="predicted"/>
<dbReference type="Proteomes" id="UP001190700">
    <property type="component" value="Unassembled WGS sequence"/>
</dbReference>
<accession>A0AAE0EXX3</accession>
<dbReference type="EMBL" id="LGRX02032016">
    <property type="protein sequence ID" value="KAK3244269.1"/>
    <property type="molecule type" value="Genomic_DNA"/>
</dbReference>
<evidence type="ECO:0000256" key="1">
    <source>
        <dbReference type="SAM" id="MobiDB-lite"/>
    </source>
</evidence>
<evidence type="ECO:0000313" key="2">
    <source>
        <dbReference type="EMBL" id="KAK3244269.1"/>
    </source>
</evidence>
<reference evidence="2 3" key="1">
    <citation type="journal article" date="2015" name="Genome Biol. Evol.">
        <title>Comparative Genomics of a Bacterivorous Green Alga Reveals Evolutionary Causalities and Consequences of Phago-Mixotrophic Mode of Nutrition.</title>
        <authorList>
            <person name="Burns J.A."/>
            <person name="Paasch A."/>
            <person name="Narechania A."/>
            <person name="Kim E."/>
        </authorList>
    </citation>
    <scope>NUCLEOTIDE SEQUENCE [LARGE SCALE GENOMIC DNA]</scope>
    <source>
        <strain evidence="2 3">PLY_AMNH</strain>
    </source>
</reference>
<comment type="caution">
    <text evidence="2">The sequence shown here is derived from an EMBL/GenBank/DDBJ whole genome shotgun (WGS) entry which is preliminary data.</text>
</comment>
<organism evidence="2 3">
    <name type="scientific">Cymbomonas tetramitiformis</name>
    <dbReference type="NCBI Taxonomy" id="36881"/>
    <lineage>
        <taxon>Eukaryota</taxon>
        <taxon>Viridiplantae</taxon>
        <taxon>Chlorophyta</taxon>
        <taxon>Pyramimonadophyceae</taxon>
        <taxon>Pyramimonadales</taxon>
        <taxon>Pyramimonadaceae</taxon>
        <taxon>Cymbomonas</taxon>
    </lineage>
</organism>
<protein>
    <submittedName>
        <fullName evidence="2">Uncharacterized protein</fullName>
    </submittedName>
</protein>
<name>A0AAE0EXX3_9CHLO</name>
<dbReference type="AlphaFoldDB" id="A0AAE0EXX3"/>
<keyword evidence="3" id="KW-1185">Reference proteome</keyword>
<sequence>MASLLDPRYKGLTFKKFKKAWKSDWKPAGAPAEDDEPPAKKKKTRAGIEVVTVADFLGDSDDEMENPADTDPCVR</sequence>